<reference evidence="1" key="1">
    <citation type="submission" date="2020-03" db="EMBL/GenBank/DDBJ databases">
        <title>The deep terrestrial virosphere.</title>
        <authorList>
            <person name="Holmfeldt K."/>
            <person name="Nilsson E."/>
            <person name="Simone D."/>
            <person name="Lopez-Fernandez M."/>
            <person name="Wu X."/>
            <person name="de Brujin I."/>
            <person name="Lundin D."/>
            <person name="Andersson A."/>
            <person name="Bertilsson S."/>
            <person name="Dopson M."/>
        </authorList>
    </citation>
    <scope>NUCLEOTIDE SEQUENCE</scope>
    <source>
        <strain evidence="2">MM415A00505</strain>
        <strain evidence="1">TM448A00839</strain>
        <strain evidence="3">TM448B01099</strain>
    </source>
</reference>
<evidence type="ECO:0000313" key="1">
    <source>
        <dbReference type="EMBL" id="QJA48119.1"/>
    </source>
</evidence>
<protein>
    <submittedName>
        <fullName evidence="1">Uncharacterized protein</fullName>
    </submittedName>
</protein>
<organism evidence="1">
    <name type="scientific">viral metagenome</name>
    <dbReference type="NCBI Taxonomy" id="1070528"/>
    <lineage>
        <taxon>unclassified sequences</taxon>
        <taxon>metagenomes</taxon>
        <taxon>organismal metagenomes</taxon>
    </lineage>
</organism>
<evidence type="ECO:0000313" key="2">
    <source>
        <dbReference type="EMBL" id="QJA81579.1"/>
    </source>
</evidence>
<proteinExistence type="predicted"/>
<accession>A0A6H1ZKY0</accession>
<sequence length="186" mass="21697">MAGSIAWPEDKYPGFVILSGQSLGDPEKKILIFEEQEFWTIDNWLNTDGNLKTGPGNHGYWYGLSHFLNNAVLKYNCRLYFYGGQHIDINRRYMIQLYDSKITPRPIDLIEVPYVNEVGHDLISEYAKLAKVSWDGNSDLCRLMHSIDHEENNGNRAFRCLLSGYEYMPWIDIRKTGNKEEVMFYI</sequence>
<name>A0A6H1ZKY0_9ZZZZ</name>
<gene>
    <name evidence="2" type="ORF">MM415A00505_0008</name>
    <name evidence="1" type="ORF">TM448A00839_0002</name>
    <name evidence="3" type="ORF">TM448B01099_0015</name>
</gene>
<evidence type="ECO:0000313" key="3">
    <source>
        <dbReference type="EMBL" id="QJH97847.1"/>
    </source>
</evidence>
<dbReference type="EMBL" id="MT142464">
    <property type="protein sequence ID" value="QJA81579.1"/>
    <property type="molecule type" value="Genomic_DNA"/>
</dbReference>
<dbReference type="AlphaFoldDB" id="A0A6H1ZKY0"/>
<dbReference type="EMBL" id="MT144072">
    <property type="protein sequence ID" value="QJA48119.1"/>
    <property type="molecule type" value="Genomic_DNA"/>
</dbReference>
<dbReference type="EMBL" id="MT144704">
    <property type="protein sequence ID" value="QJH97847.1"/>
    <property type="molecule type" value="Genomic_DNA"/>
</dbReference>